<sequence>MTERNASEIRQIPVRDFHPYAPAPGRQASGAEILEMAAIADVTGHRTEPPRKAAAAGTSGLLRQMRRGTRLERGFPMALPMAGGRP</sequence>
<dbReference type="AlphaFoldDB" id="W0DSS1"/>
<dbReference type="Proteomes" id="UP000005289">
    <property type="component" value="Chromosome"/>
</dbReference>
<feature type="region of interest" description="Disordered" evidence="1">
    <location>
        <begin position="1"/>
        <end position="28"/>
    </location>
</feature>
<gene>
    <name evidence="2" type="ORF">THITH_03475</name>
</gene>
<dbReference type="HOGENOM" id="CLU_2496913_0_0_6"/>
<accession>W0DSS1</accession>
<evidence type="ECO:0000313" key="2">
    <source>
        <dbReference type="EMBL" id="AHE99910.1"/>
    </source>
</evidence>
<feature type="compositionally biased region" description="Basic and acidic residues" evidence="1">
    <location>
        <begin position="1"/>
        <end position="18"/>
    </location>
</feature>
<protein>
    <submittedName>
        <fullName evidence="2">Uncharacterized protein</fullName>
    </submittedName>
</protein>
<dbReference type="KEGG" id="tti:THITH_03475"/>
<feature type="region of interest" description="Disordered" evidence="1">
    <location>
        <begin position="43"/>
        <end position="86"/>
    </location>
</feature>
<proteinExistence type="predicted"/>
<keyword evidence="3" id="KW-1185">Reference proteome</keyword>
<dbReference type="STRING" id="713585.THITH_03475"/>
<reference evidence="2 3" key="1">
    <citation type="submission" date="2013-12" db="EMBL/GenBank/DDBJ databases">
        <authorList>
            <consortium name="DOE Joint Genome Institute"/>
            <person name="Muyzer G."/>
            <person name="Huntemann M."/>
            <person name="Han J."/>
            <person name="Chen A."/>
            <person name="Kyrpides N."/>
            <person name="Mavromatis K."/>
            <person name="Markowitz V."/>
            <person name="Palaniappan K."/>
            <person name="Ivanova N."/>
            <person name="Schaumberg A."/>
            <person name="Pati A."/>
            <person name="Liolios K."/>
            <person name="Nordberg H.P."/>
            <person name="Cantor M.N."/>
            <person name="Hua S.X."/>
            <person name="Woyke T."/>
        </authorList>
    </citation>
    <scope>NUCLEOTIDE SEQUENCE [LARGE SCALE GENOMIC DNA]</scope>
    <source>
        <strain evidence="2 3">ARh 1</strain>
    </source>
</reference>
<name>W0DSS1_9GAMM</name>
<dbReference type="RefSeq" id="WP_025367228.1">
    <property type="nucleotide sequence ID" value="NZ_CP007029.1"/>
</dbReference>
<organism evidence="2 3">
    <name type="scientific">Thioalkalivibrio paradoxus ARh 1</name>
    <dbReference type="NCBI Taxonomy" id="713585"/>
    <lineage>
        <taxon>Bacteria</taxon>
        <taxon>Pseudomonadati</taxon>
        <taxon>Pseudomonadota</taxon>
        <taxon>Gammaproteobacteria</taxon>
        <taxon>Chromatiales</taxon>
        <taxon>Ectothiorhodospiraceae</taxon>
        <taxon>Thioalkalivibrio</taxon>
    </lineage>
</organism>
<evidence type="ECO:0000256" key="1">
    <source>
        <dbReference type="SAM" id="MobiDB-lite"/>
    </source>
</evidence>
<dbReference type="EMBL" id="CP007029">
    <property type="protein sequence ID" value="AHE99910.1"/>
    <property type="molecule type" value="Genomic_DNA"/>
</dbReference>
<evidence type="ECO:0000313" key="3">
    <source>
        <dbReference type="Proteomes" id="UP000005289"/>
    </source>
</evidence>